<keyword evidence="1" id="KW-0813">Transport</keyword>
<dbReference type="InterPro" id="IPR009056">
    <property type="entry name" value="Cyt_c-like_dom"/>
</dbReference>
<evidence type="ECO:0000256" key="2">
    <source>
        <dbReference type="ARBA" id="ARBA00022617"/>
    </source>
</evidence>
<accession>A0A0C1XYX8</accession>
<keyword evidence="3 6" id="KW-0479">Metal-binding</keyword>
<organism evidence="10 11">
    <name type="scientific">Noviherbaspirillum autotrophicum</name>
    <dbReference type="NCBI Taxonomy" id="709839"/>
    <lineage>
        <taxon>Bacteria</taxon>
        <taxon>Pseudomonadati</taxon>
        <taxon>Pseudomonadota</taxon>
        <taxon>Betaproteobacteria</taxon>
        <taxon>Burkholderiales</taxon>
        <taxon>Oxalobacteraceae</taxon>
        <taxon>Noviherbaspirillum</taxon>
    </lineage>
</organism>
<evidence type="ECO:0000256" key="4">
    <source>
        <dbReference type="ARBA" id="ARBA00022982"/>
    </source>
</evidence>
<evidence type="ECO:0000256" key="1">
    <source>
        <dbReference type="ARBA" id="ARBA00022448"/>
    </source>
</evidence>
<dbReference type="GO" id="GO:0009055">
    <property type="term" value="F:electron transfer activity"/>
    <property type="evidence" value="ECO:0007669"/>
    <property type="project" value="InterPro"/>
</dbReference>
<evidence type="ECO:0000256" key="3">
    <source>
        <dbReference type="ARBA" id="ARBA00022723"/>
    </source>
</evidence>
<keyword evidence="8" id="KW-1133">Transmembrane helix</keyword>
<dbReference type="Gene3D" id="1.10.760.10">
    <property type="entry name" value="Cytochrome c-like domain"/>
    <property type="match status" value="1"/>
</dbReference>
<keyword evidence="4" id="KW-0249">Electron transport</keyword>
<dbReference type="PANTHER" id="PTHR35008">
    <property type="entry name" value="BLL4482 PROTEIN-RELATED"/>
    <property type="match status" value="1"/>
</dbReference>
<dbReference type="OrthoDB" id="9809720at2"/>
<keyword evidence="2 6" id="KW-0349">Heme</keyword>
<dbReference type="InterPro" id="IPR008168">
    <property type="entry name" value="Cyt_C_IC"/>
</dbReference>
<keyword evidence="5 6" id="KW-0408">Iron</keyword>
<evidence type="ECO:0000256" key="5">
    <source>
        <dbReference type="ARBA" id="ARBA00023004"/>
    </source>
</evidence>
<dbReference type="Proteomes" id="UP000031572">
    <property type="component" value="Unassembled WGS sequence"/>
</dbReference>
<dbReference type="InterPro" id="IPR051459">
    <property type="entry name" value="Cytochrome_c-type_DH"/>
</dbReference>
<proteinExistence type="predicted"/>
<dbReference type="PROSITE" id="PS51007">
    <property type="entry name" value="CYTC"/>
    <property type="match status" value="1"/>
</dbReference>
<evidence type="ECO:0000259" key="9">
    <source>
        <dbReference type="PROSITE" id="PS51007"/>
    </source>
</evidence>
<dbReference type="Pfam" id="PF00034">
    <property type="entry name" value="Cytochrom_C"/>
    <property type="match status" value="1"/>
</dbReference>
<feature type="domain" description="Cytochrome c" evidence="9">
    <location>
        <begin position="70"/>
        <end position="160"/>
    </location>
</feature>
<evidence type="ECO:0000313" key="10">
    <source>
        <dbReference type="EMBL" id="KIF79973.1"/>
    </source>
</evidence>
<dbReference type="SUPFAM" id="SSF46626">
    <property type="entry name" value="Cytochrome c"/>
    <property type="match status" value="1"/>
</dbReference>
<feature type="transmembrane region" description="Helical" evidence="8">
    <location>
        <begin position="29"/>
        <end position="46"/>
    </location>
</feature>
<dbReference type="STRING" id="709839.TSA66_02690"/>
<dbReference type="AlphaFoldDB" id="A0A0C1XYX8"/>
<gene>
    <name evidence="10" type="ORF">TSA66_02690</name>
</gene>
<dbReference type="PRINTS" id="PR00605">
    <property type="entry name" value="CYTCHROMECIC"/>
</dbReference>
<dbReference type="InterPro" id="IPR036909">
    <property type="entry name" value="Cyt_c-like_dom_sf"/>
</dbReference>
<reference evidence="10 11" key="1">
    <citation type="submission" date="2014-12" db="EMBL/GenBank/DDBJ databases">
        <title>Denitrispirillum autotrophicum gen. nov., sp. nov., Denitrifying, Facultatively Autotrophic Bacteria Isolated from Rice Paddy Soil.</title>
        <authorList>
            <person name="Ishii S."/>
            <person name="Ashida N."/>
            <person name="Ohno H."/>
            <person name="Otsuka S."/>
            <person name="Yokota A."/>
            <person name="Senoo K."/>
        </authorList>
    </citation>
    <scope>NUCLEOTIDE SEQUENCE [LARGE SCALE GENOMIC DNA]</scope>
    <source>
        <strain evidence="10 11">TSA66</strain>
    </source>
</reference>
<protein>
    <submittedName>
        <fullName evidence="10">Cbb3-type cytochrome C oxidase subunit III</fullName>
    </submittedName>
</protein>
<evidence type="ECO:0000256" key="7">
    <source>
        <dbReference type="SAM" id="MobiDB-lite"/>
    </source>
</evidence>
<evidence type="ECO:0000256" key="8">
    <source>
        <dbReference type="SAM" id="Phobius"/>
    </source>
</evidence>
<feature type="region of interest" description="Disordered" evidence="7">
    <location>
        <begin position="172"/>
        <end position="196"/>
    </location>
</feature>
<dbReference type="EMBL" id="JWJG01000028">
    <property type="protein sequence ID" value="KIF79973.1"/>
    <property type="molecule type" value="Genomic_DNA"/>
</dbReference>
<keyword evidence="11" id="KW-1185">Reference proteome</keyword>
<feature type="compositionally biased region" description="Basic and acidic residues" evidence="7">
    <location>
        <begin position="174"/>
        <end position="184"/>
    </location>
</feature>
<dbReference type="GO" id="GO:0005506">
    <property type="term" value="F:iron ion binding"/>
    <property type="evidence" value="ECO:0007669"/>
    <property type="project" value="InterPro"/>
</dbReference>
<dbReference type="PANTHER" id="PTHR35008:SF8">
    <property type="entry name" value="ALCOHOL DEHYDROGENASE CYTOCHROME C SUBUNIT"/>
    <property type="match status" value="1"/>
</dbReference>
<feature type="region of interest" description="Disordered" evidence="7">
    <location>
        <begin position="1"/>
        <end position="22"/>
    </location>
</feature>
<dbReference type="RefSeq" id="WP_040038885.1">
    <property type="nucleotide sequence ID" value="NZ_JWJG01000028.1"/>
</dbReference>
<keyword evidence="8" id="KW-0472">Membrane</keyword>
<name>A0A0C1XYX8_9BURK</name>
<dbReference type="GO" id="GO:0020037">
    <property type="term" value="F:heme binding"/>
    <property type="evidence" value="ECO:0007669"/>
    <property type="project" value="InterPro"/>
</dbReference>
<comment type="caution">
    <text evidence="10">The sequence shown here is derived from an EMBL/GenBank/DDBJ whole genome shotgun (WGS) entry which is preliminary data.</text>
</comment>
<feature type="compositionally biased region" description="Basic and acidic residues" evidence="7">
    <location>
        <begin position="1"/>
        <end position="20"/>
    </location>
</feature>
<sequence>MIQDIKHAQAQKREHPDPHENITPVPRKVIVIVSMALLWAVGYIFMANPNSNPALGDSRTPADLSVRAGGGAADGAQLFGAQCAACHQASGGGVPGVFPPLAGSEWVNAKETLPINILLHGISGKLTVKGAAYSGAMPAFGEKMSDAEIAAVLSHVRTHFGNSAGKIDASAVKSVREASKDRKTPWNGDDELDKLK</sequence>
<keyword evidence="8" id="KW-0812">Transmembrane</keyword>
<evidence type="ECO:0000313" key="11">
    <source>
        <dbReference type="Proteomes" id="UP000031572"/>
    </source>
</evidence>
<evidence type="ECO:0000256" key="6">
    <source>
        <dbReference type="PROSITE-ProRule" id="PRU00433"/>
    </source>
</evidence>